<dbReference type="EMBL" id="CAXAMN010021940">
    <property type="protein sequence ID" value="CAK9064658.1"/>
    <property type="molecule type" value="Genomic_DNA"/>
</dbReference>
<organism evidence="2 3">
    <name type="scientific">Durusdinium trenchii</name>
    <dbReference type="NCBI Taxonomy" id="1381693"/>
    <lineage>
        <taxon>Eukaryota</taxon>
        <taxon>Sar</taxon>
        <taxon>Alveolata</taxon>
        <taxon>Dinophyceae</taxon>
        <taxon>Suessiales</taxon>
        <taxon>Symbiodiniaceae</taxon>
        <taxon>Durusdinium</taxon>
    </lineage>
</organism>
<evidence type="ECO:0000256" key="1">
    <source>
        <dbReference type="SAM" id="Phobius"/>
    </source>
</evidence>
<evidence type="ECO:0000313" key="2">
    <source>
        <dbReference type="EMBL" id="CAK9064658.1"/>
    </source>
</evidence>
<dbReference type="InterPro" id="IPR036259">
    <property type="entry name" value="MFS_trans_sf"/>
</dbReference>
<sequence length="120" mass="13025">MMVFGMICSALGPSIPWLAENAEVSPETLGYLPAAQSVMCILSGLASSMMALVPRKYHHGLLCLMTLWLGGFFTLLPVASSSIYSLVVVYAFQVLPRPWIGQMTNLLVSQLYEVPARSGD</sequence>
<keyword evidence="1" id="KW-1133">Transmembrane helix</keyword>
<protein>
    <submittedName>
        <fullName evidence="2">Uncharacterized protein</fullName>
    </submittedName>
</protein>
<reference evidence="2 3" key="1">
    <citation type="submission" date="2024-02" db="EMBL/GenBank/DDBJ databases">
        <authorList>
            <person name="Chen Y."/>
            <person name="Shah S."/>
            <person name="Dougan E. K."/>
            <person name="Thang M."/>
            <person name="Chan C."/>
        </authorList>
    </citation>
    <scope>NUCLEOTIDE SEQUENCE [LARGE SCALE GENOMIC DNA]</scope>
</reference>
<dbReference type="SUPFAM" id="SSF103473">
    <property type="entry name" value="MFS general substrate transporter"/>
    <property type="match status" value="1"/>
</dbReference>
<gene>
    <name evidence="2" type="ORF">CCMP2556_LOCUS31773</name>
</gene>
<keyword evidence="1" id="KW-0812">Transmembrane</keyword>
<comment type="caution">
    <text evidence="2">The sequence shown here is derived from an EMBL/GenBank/DDBJ whole genome shotgun (WGS) entry which is preliminary data.</text>
</comment>
<feature type="transmembrane region" description="Helical" evidence="1">
    <location>
        <begin position="65"/>
        <end position="92"/>
    </location>
</feature>
<feature type="transmembrane region" description="Helical" evidence="1">
    <location>
        <begin position="31"/>
        <end position="53"/>
    </location>
</feature>
<keyword evidence="1" id="KW-0472">Membrane</keyword>
<dbReference type="Proteomes" id="UP001642484">
    <property type="component" value="Unassembled WGS sequence"/>
</dbReference>
<proteinExistence type="predicted"/>
<evidence type="ECO:0000313" key="3">
    <source>
        <dbReference type="Proteomes" id="UP001642484"/>
    </source>
</evidence>
<keyword evidence="3" id="KW-1185">Reference proteome</keyword>
<accession>A0ABP0NMG3</accession>
<name>A0ABP0NMG3_9DINO</name>